<evidence type="ECO:0008006" key="3">
    <source>
        <dbReference type="Google" id="ProtNLM"/>
    </source>
</evidence>
<dbReference type="InterPro" id="IPR022568">
    <property type="entry name" value="DUF2824"/>
</dbReference>
<gene>
    <name evidence="1" type="ORF">GAK29_01455</name>
</gene>
<dbReference type="EMBL" id="WNDP01000027">
    <property type="protein sequence ID" value="KAF1026193.1"/>
    <property type="molecule type" value="Genomic_DNA"/>
</dbReference>
<dbReference type="Pfam" id="PF11039">
    <property type="entry name" value="DUF2824"/>
    <property type="match status" value="1"/>
</dbReference>
<dbReference type="AlphaFoldDB" id="A0A833PFE4"/>
<evidence type="ECO:0000313" key="1">
    <source>
        <dbReference type="EMBL" id="KAF1026193.1"/>
    </source>
</evidence>
<name>A0A833PFE4_ACIBZ</name>
<protein>
    <recommendedName>
        <fullName evidence="3">N-acetyltransferase</fullName>
    </recommendedName>
</protein>
<organism evidence="1 2">
    <name type="scientific">Acinetobacter bereziniae</name>
    <name type="common">Acinetobacter genomosp. 10</name>
    <dbReference type="NCBI Taxonomy" id="106648"/>
    <lineage>
        <taxon>Bacteria</taxon>
        <taxon>Pseudomonadati</taxon>
        <taxon>Pseudomonadota</taxon>
        <taxon>Gammaproteobacteria</taxon>
        <taxon>Moraxellales</taxon>
        <taxon>Moraxellaceae</taxon>
        <taxon>Acinetobacter</taxon>
    </lineage>
</organism>
<accession>A0A833PFE4</accession>
<proteinExistence type="predicted"/>
<comment type="caution">
    <text evidence="1">The sequence shown here is derived from an EMBL/GenBank/DDBJ whole genome shotgun (WGS) entry which is preliminary data.</text>
</comment>
<sequence>MIEIKSLTNVKTINSIMSNEFLKDDICDDASEDSLLSEIPNFMKFHGVYKDSDCVGFYATQMQNGSTVEIHTCLLPEFRGRDALQSGRLILSLLFNDFDKVISWIPEYNKKALIYSKLLGLSIEGENRFSFKKNDILYHQYLVGITKGEFSCQ</sequence>
<evidence type="ECO:0000313" key="2">
    <source>
        <dbReference type="Proteomes" id="UP000490535"/>
    </source>
</evidence>
<reference evidence="2" key="1">
    <citation type="journal article" date="2020" name="MBio">
        <title>Horizontal gene transfer to a defensive symbiont with a reduced genome amongst a multipartite beetle microbiome.</title>
        <authorList>
            <person name="Waterworth S.C."/>
            <person name="Florez L.V."/>
            <person name="Rees E.R."/>
            <person name="Hertweck C."/>
            <person name="Kaltenpoth M."/>
            <person name="Kwan J.C."/>
        </authorList>
    </citation>
    <scope>NUCLEOTIDE SEQUENCE [LARGE SCALE GENOMIC DNA]</scope>
</reference>
<dbReference type="Proteomes" id="UP000490535">
    <property type="component" value="Unassembled WGS sequence"/>
</dbReference>